<dbReference type="GO" id="GO:0016746">
    <property type="term" value="F:acyltransferase activity"/>
    <property type="evidence" value="ECO:0007669"/>
    <property type="project" value="UniProtKB-KW"/>
</dbReference>
<gene>
    <name evidence="4" type="ORF">VRU49_04815</name>
</gene>
<comment type="caution">
    <text evidence="4">The sequence shown here is derived from an EMBL/GenBank/DDBJ whole genome shotgun (WGS) entry which is preliminary data.</text>
</comment>
<dbReference type="Proteomes" id="UP001337681">
    <property type="component" value="Unassembled WGS sequence"/>
</dbReference>
<dbReference type="Gene3D" id="2.160.10.10">
    <property type="entry name" value="Hexapeptide repeat proteins"/>
    <property type="match status" value="2"/>
</dbReference>
<evidence type="ECO:0000256" key="3">
    <source>
        <dbReference type="ARBA" id="ARBA00023315"/>
    </source>
</evidence>
<dbReference type="Pfam" id="PF14602">
    <property type="entry name" value="Hexapep_2"/>
    <property type="match status" value="1"/>
</dbReference>
<dbReference type="PANTHER" id="PTHR23416:SF78">
    <property type="entry name" value="LIPOPOLYSACCHARIDE BIOSYNTHESIS O-ACETYL TRANSFERASE WBBJ-RELATED"/>
    <property type="match status" value="1"/>
</dbReference>
<dbReference type="RefSeq" id="WP_330145653.1">
    <property type="nucleotide sequence ID" value="NZ_JAZDQU010000001.1"/>
</dbReference>
<dbReference type="InterPro" id="IPR011004">
    <property type="entry name" value="Trimer_LpxA-like_sf"/>
</dbReference>
<evidence type="ECO:0000313" key="4">
    <source>
        <dbReference type="EMBL" id="MEE1884741.1"/>
    </source>
</evidence>
<evidence type="ECO:0000313" key="5">
    <source>
        <dbReference type="Proteomes" id="UP001337681"/>
    </source>
</evidence>
<proteinExistence type="predicted"/>
<protein>
    <submittedName>
        <fullName evidence="4">Acyltransferase</fullName>
        <ecNumber evidence="4">2.3.1.-</ecNumber>
    </submittedName>
</protein>
<evidence type="ECO:0000256" key="1">
    <source>
        <dbReference type="ARBA" id="ARBA00022679"/>
    </source>
</evidence>
<sequence>MSRILRKIGFIKERFPEDWKGLDIITTLYRLSFFFVRGSFQRLFFSKSKGLVLVGKGASIRYARHLSVGKDFIIEDNAELNCMAHNKIIIGDRVTIGRNAIVRPVNIYGSEIGVGLKIGNNSSIGPYSYIGCSGYIEIGNNVIMSPRVSIYAENHLFDDKDTLIMKQGVKREFVKIEDNCWIASNSVILSGVTIGEGSVVAAGSVVTKDVPPGSVVAGVPAKIIKSRI</sequence>
<dbReference type="CDD" id="cd04647">
    <property type="entry name" value="LbH_MAT_like"/>
    <property type="match status" value="1"/>
</dbReference>
<dbReference type="Pfam" id="PF00132">
    <property type="entry name" value="Hexapep"/>
    <property type="match status" value="1"/>
</dbReference>
<keyword evidence="1 4" id="KW-0808">Transferase</keyword>
<dbReference type="InterPro" id="IPR018357">
    <property type="entry name" value="Hexapep_transf_CS"/>
</dbReference>
<organism evidence="4 5">
    <name type="scientific">Pedobacter flavus</name>
    <dbReference type="NCBI Taxonomy" id="3113906"/>
    <lineage>
        <taxon>Bacteria</taxon>
        <taxon>Pseudomonadati</taxon>
        <taxon>Bacteroidota</taxon>
        <taxon>Sphingobacteriia</taxon>
        <taxon>Sphingobacteriales</taxon>
        <taxon>Sphingobacteriaceae</taxon>
        <taxon>Pedobacter</taxon>
    </lineage>
</organism>
<keyword evidence="3 4" id="KW-0012">Acyltransferase</keyword>
<accession>A0ABU7H087</accession>
<keyword evidence="2" id="KW-0677">Repeat</keyword>
<dbReference type="EMBL" id="JAZDQU010000001">
    <property type="protein sequence ID" value="MEE1884741.1"/>
    <property type="molecule type" value="Genomic_DNA"/>
</dbReference>
<dbReference type="PANTHER" id="PTHR23416">
    <property type="entry name" value="SIALIC ACID SYNTHASE-RELATED"/>
    <property type="match status" value="1"/>
</dbReference>
<evidence type="ECO:0000256" key="2">
    <source>
        <dbReference type="ARBA" id="ARBA00022737"/>
    </source>
</evidence>
<dbReference type="PROSITE" id="PS00101">
    <property type="entry name" value="HEXAPEP_TRANSFERASES"/>
    <property type="match status" value="1"/>
</dbReference>
<reference evidence="4 5" key="1">
    <citation type="submission" date="2024-01" db="EMBL/GenBank/DDBJ databases">
        <title>Pedobacter sp. nov., isolated from oil-contaminated soil.</title>
        <authorList>
            <person name="Le N.T.T."/>
        </authorList>
    </citation>
    <scope>NUCLEOTIDE SEQUENCE [LARGE SCALE GENOMIC DNA]</scope>
    <source>
        <strain evidence="4 5">VNH31</strain>
    </source>
</reference>
<dbReference type="InterPro" id="IPR051159">
    <property type="entry name" value="Hexapeptide_acetyltransf"/>
</dbReference>
<dbReference type="EC" id="2.3.1.-" evidence="4"/>
<name>A0ABU7H087_9SPHI</name>
<keyword evidence="5" id="KW-1185">Reference proteome</keyword>
<dbReference type="InterPro" id="IPR001451">
    <property type="entry name" value="Hexapep"/>
</dbReference>
<dbReference type="SUPFAM" id="SSF51161">
    <property type="entry name" value="Trimeric LpxA-like enzymes"/>
    <property type="match status" value="2"/>
</dbReference>